<organism evidence="1">
    <name type="scientific">hydrothermal vent metagenome</name>
    <dbReference type="NCBI Taxonomy" id="652676"/>
    <lineage>
        <taxon>unclassified sequences</taxon>
        <taxon>metagenomes</taxon>
        <taxon>ecological metagenomes</taxon>
    </lineage>
</organism>
<name>A0A3B0RHC1_9ZZZZ</name>
<accession>A0A3B0RHC1</accession>
<sequence>MLQMPRFISFKLRKKSPLHPFGAPPPQGGRIKRRECLCLRIYSGDKILI</sequence>
<evidence type="ECO:0000313" key="1">
    <source>
        <dbReference type="EMBL" id="VAV91262.1"/>
    </source>
</evidence>
<gene>
    <name evidence="1" type="ORF">MNBD_ALPHA06-714</name>
</gene>
<dbReference type="EMBL" id="UOEE01000124">
    <property type="protein sequence ID" value="VAV91262.1"/>
    <property type="molecule type" value="Genomic_DNA"/>
</dbReference>
<proteinExistence type="predicted"/>
<reference evidence="1" key="1">
    <citation type="submission" date="2018-06" db="EMBL/GenBank/DDBJ databases">
        <authorList>
            <person name="Zhirakovskaya E."/>
        </authorList>
    </citation>
    <scope>NUCLEOTIDE SEQUENCE</scope>
</reference>
<dbReference type="AlphaFoldDB" id="A0A3B0RHC1"/>
<protein>
    <submittedName>
        <fullName evidence="1">Uncharacterized protein</fullName>
    </submittedName>
</protein>
<feature type="non-terminal residue" evidence="1">
    <location>
        <position position="49"/>
    </location>
</feature>